<sequence length="236" mass="26324">MSATATGDAMVSESAASLHDEVVAFLRRYIIEDNLAEGERIPEKILCEQLGVSRTPLREALKVLASEGLVDLLPNRGARVRSLRPEDIRELFEVLAGLEAHAGRLACQRITDEQIAAVEALHLEMYSAFISRDMTAYFGLNQRIHRMILDAAGNKALELAHQNYASRVQRLRFHANRTKEWDRWSQAMREHELILAALVERDGHRLAEILVEHLMNKCAAAMDVGRMAGKGAGSGM</sequence>
<name>A0A8K0VDT3_9RHOB</name>
<dbReference type="Pfam" id="PF07729">
    <property type="entry name" value="FCD"/>
    <property type="match status" value="1"/>
</dbReference>
<keyword evidence="2" id="KW-0238">DNA-binding</keyword>
<gene>
    <name evidence="5" type="ORF">JL811_18780</name>
</gene>
<dbReference type="InterPro" id="IPR011711">
    <property type="entry name" value="GntR_C"/>
</dbReference>
<dbReference type="PROSITE" id="PS50949">
    <property type="entry name" value="HTH_GNTR"/>
    <property type="match status" value="1"/>
</dbReference>
<evidence type="ECO:0000256" key="2">
    <source>
        <dbReference type="ARBA" id="ARBA00023125"/>
    </source>
</evidence>
<dbReference type="GO" id="GO:0003677">
    <property type="term" value="F:DNA binding"/>
    <property type="evidence" value="ECO:0007669"/>
    <property type="project" value="UniProtKB-KW"/>
</dbReference>
<keyword evidence="3" id="KW-0804">Transcription</keyword>
<reference evidence="5" key="1">
    <citation type="submission" date="2021-01" db="EMBL/GenBank/DDBJ databases">
        <title>Tabrizicola alba sp. nov. a motile alkaliphilic bacterium isolated from a soda lake.</title>
        <authorList>
            <person name="Szuroczki S."/>
            <person name="Abbaszade G."/>
            <person name="Schumann P."/>
            <person name="Toth E."/>
        </authorList>
    </citation>
    <scope>NUCLEOTIDE SEQUENCE</scope>
    <source>
        <strain evidence="5">DMG-N-6</strain>
    </source>
</reference>
<dbReference type="Gene3D" id="1.10.10.10">
    <property type="entry name" value="Winged helix-like DNA-binding domain superfamily/Winged helix DNA-binding domain"/>
    <property type="match status" value="1"/>
</dbReference>
<evidence type="ECO:0000313" key="5">
    <source>
        <dbReference type="EMBL" id="MBL4919266.1"/>
    </source>
</evidence>
<dbReference type="Gene3D" id="1.20.120.530">
    <property type="entry name" value="GntR ligand-binding domain-like"/>
    <property type="match status" value="1"/>
</dbReference>
<evidence type="ECO:0000313" key="6">
    <source>
        <dbReference type="Proteomes" id="UP000648908"/>
    </source>
</evidence>
<dbReference type="SMART" id="SM00345">
    <property type="entry name" value="HTH_GNTR"/>
    <property type="match status" value="1"/>
</dbReference>
<dbReference type="CDD" id="cd07377">
    <property type="entry name" value="WHTH_GntR"/>
    <property type="match status" value="1"/>
</dbReference>
<dbReference type="EMBL" id="JAESVN010000016">
    <property type="protein sequence ID" value="MBL4919266.1"/>
    <property type="molecule type" value="Genomic_DNA"/>
</dbReference>
<feature type="domain" description="HTH gntR-type" evidence="4">
    <location>
        <begin position="16"/>
        <end position="83"/>
    </location>
</feature>
<dbReference type="Proteomes" id="UP000648908">
    <property type="component" value="Unassembled WGS sequence"/>
</dbReference>
<dbReference type="RefSeq" id="WP_202690247.1">
    <property type="nucleotide sequence ID" value="NZ_JAESVN010000016.1"/>
</dbReference>
<evidence type="ECO:0000259" key="4">
    <source>
        <dbReference type="PROSITE" id="PS50949"/>
    </source>
</evidence>
<dbReference type="AlphaFoldDB" id="A0A8K0VDT3"/>
<dbReference type="SMART" id="SM00895">
    <property type="entry name" value="FCD"/>
    <property type="match status" value="1"/>
</dbReference>
<dbReference type="GO" id="GO:0003700">
    <property type="term" value="F:DNA-binding transcription factor activity"/>
    <property type="evidence" value="ECO:0007669"/>
    <property type="project" value="InterPro"/>
</dbReference>
<proteinExistence type="predicted"/>
<evidence type="ECO:0000256" key="3">
    <source>
        <dbReference type="ARBA" id="ARBA00023163"/>
    </source>
</evidence>
<comment type="caution">
    <text evidence="5">The sequence shown here is derived from an EMBL/GenBank/DDBJ whole genome shotgun (WGS) entry which is preliminary data.</text>
</comment>
<keyword evidence="6" id="KW-1185">Reference proteome</keyword>
<keyword evidence="1" id="KW-0805">Transcription regulation</keyword>
<organism evidence="5 6">
    <name type="scientific">Szabonella alba</name>
    <dbReference type="NCBI Taxonomy" id="2804194"/>
    <lineage>
        <taxon>Bacteria</taxon>
        <taxon>Pseudomonadati</taxon>
        <taxon>Pseudomonadota</taxon>
        <taxon>Alphaproteobacteria</taxon>
        <taxon>Rhodobacterales</taxon>
        <taxon>Paracoccaceae</taxon>
        <taxon>Szabonella</taxon>
    </lineage>
</organism>
<dbReference type="SUPFAM" id="SSF48008">
    <property type="entry name" value="GntR ligand-binding domain-like"/>
    <property type="match status" value="1"/>
</dbReference>
<dbReference type="InterPro" id="IPR000524">
    <property type="entry name" value="Tscrpt_reg_HTH_GntR"/>
</dbReference>
<evidence type="ECO:0000256" key="1">
    <source>
        <dbReference type="ARBA" id="ARBA00023015"/>
    </source>
</evidence>
<dbReference type="InterPro" id="IPR008920">
    <property type="entry name" value="TF_FadR/GntR_C"/>
</dbReference>
<dbReference type="PANTHER" id="PTHR43537:SF50">
    <property type="entry name" value="TRANSCRIPTIONAL REGULATORY PROTEIN"/>
    <property type="match status" value="1"/>
</dbReference>
<accession>A0A8K0VDT3</accession>
<dbReference type="PRINTS" id="PR00035">
    <property type="entry name" value="HTHGNTR"/>
</dbReference>
<dbReference type="SUPFAM" id="SSF46785">
    <property type="entry name" value="Winged helix' DNA-binding domain"/>
    <property type="match status" value="1"/>
</dbReference>
<dbReference type="InterPro" id="IPR036390">
    <property type="entry name" value="WH_DNA-bd_sf"/>
</dbReference>
<dbReference type="InterPro" id="IPR036388">
    <property type="entry name" value="WH-like_DNA-bd_sf"/>
</dbReference>
<dbReference type="PANTHER" id="PTHR43537">
    <property type="entry name" value="TRANSCRIPTIONAL REGULATOR, GNTR FAMILY"/>
    <property type="match status" value="1"/>
</dbReference>
<dbReference type="Pfam" id="PF00392">
    <property type="entry name" value="GntR"/>
    <property type="match status" value="1"/>
</dbReference>
<protein>
    <submittedName>
        <fullName evidence="5">GntR family transcriptional regulator</fullName>
    </submittedName>
</protein>